<gene>
    <name evidence="2" type="ORF">AVEN_193992_1</name>
</gene>
<dbReference type="Pfam" id="PF00078">
    <property type="entry name" value="RVT_1"/>
    <property type="match status" value="1"/>
</dbReference>
<protein>
    <recommendedName>
        <fullName evidence="1">Reverse transcriptase domain-containing protein</fullName>
    </recommendedName>
</protein>
<dbReference type="PANTHER" id="PTHR21301:SF10">
    <property type="entry name" value="REVERSE TRANSCRIPTASE DOMAIN-CONTAINING PROTEIN"/>
    <property type="match status" value="1"/>
</dbReference>
<dbReference type="InterPro" id="IPR000477">
    <property type="entry name" value="RT_dom"/>
</dbReference>
<reference evidence="2 3" key="1">
    <citation type="journal article" date="2019" name="Sci. Rep.">
        <title>Orb-weaving spider Araneus ventricosus genome elucidates the spidroin gene catalogue.</title>
        <authorList>
            <person name="Kono N."/>
            <person name="Nakamura H."/>
            <person name="Ohtoshi R."/>
            <person name="Moran D.A.P."/>
            <person name="Shinohara A."/>
            <person name="Yoshida Y."/>
            <person name="Fujiwara M."/>
            <person name="Mori M."/>
            <person name="Tomita M."/>
            <person name="Arakawa K."/>
        </authorList>
    </citation>
    <scope>NUCLEOTIDE SEQUENCE [LARGE SCALE GENOMIC DNA]</scope>
</reference>
<name>A0A4Y2NH44_ARAVE</name>
<evidence type="ECO:0000259" key="1">
    <source>
        <dbReference type="PROSITE" id="PS50878"/>
    </source>
</evidence>
<dbReference type="PANTHER" id="PTHR21301">
    <property type="entry name" value="REVERSE TRANSCRIPTASE"/>
    <property type="match status" value="1"/>
</dbReference>
<dbReference type="PROSITE" id="PS50878">
    <property type="entry name" value="RT_POL"/>
    <property type="match status" value="1"/>
</dbReference>
<dbReference type="Proteomes" id="UP000499080">
    <property type="component" value="Unassembled WGS sequence"/>
</dbReference>
<accession>A0A4Y2NH44</accession>
<keyword evidence="3" id="KW-1185">Reference proteome</keyword>
<dbReference type="EMBL" id="BGPR01009212">
    <property type="protein sequence ID" value="GBN38621.1"/>
    <property type="molecule type" value="Genomic_DNA"/>
</dbReference>
<evidence type="ECO:0000313" key="3">
    <source>
        <dbReference type="Proteomes" id="UP000499080"/>
    </source>
</evidence>
<proteinExistence type="predicted"/>
<comment type="caution">
    <text evidence="2">The sequence shown here is derived from an EMBL/GenBank/DDBJ whole genome shotgun (WGS) entry which is preliminary data.</text>
</comment>
<feature type="domain" description="Reverse transcriptase" evidence="1">
    <location>
        <begin position="1"/>
        <end position="163"/>
    </location>
</feature>
<evidence type="ECO:0000313" key="2">
    <source>
        <dbReference type="EMBL" id="GBN38621.1"/>
    </source>
</evidence>
<dbReference type="AlphaFoldDB" id="A0A4Y2NH44"/>
<sequence>MKEEESFIIDNNQEILDNLKNKNNNNTICNIYNFDFENLFTIIPHGKLLGVCTSLYESYLDRELIRKKDWISLCKFNNLENYLFNGICFYEQIKVLPMGTEFSNALATVFAHFFENKIIKDNLIHGFRYIDDLLLMNKEHYSVVTNCYPEEVNLNVTHVNPLC</sequence>
<organism evidence="2 3">
    <name type="scientific">Araneus ventricosus</name>
    <name type="common">Orbweaver spider</name>
    <name type="synonym">Epeira ventricosa</name>
    <dbReference type="NCBI Taxonomy" id="182803"/>
    <lineage>
        <taxon>Eukaryota</taxon>
        <taxon>Metazoa</taxon>
        <taxon>Ecdysozoa</taxon>
        <taxon>Arthropoda</taxon>
        <taxon>Chelicerata</taxon>
        <taxon>Arachnida</taxon>
        <taxon>Araneae</taxon>
        <taxon>Araneomorphae</taxon>
        <taxon>Entelegynae</taxon>
        <taxon>Araneoidea</taxon>
        <taxon>Araneidae</taxon>
        <taxon>Araneus</taxon>
    </lineage>
</organism>